<dbReference type="AlphaFoldDB" id="A0A259TZL4"/>
<accession>A0A259TZL4</accession>
<evidence type="ECO:0000313" key="2">
    <source>
        <dbReference type="Proteomes" id="UP000216446"/>
    </source>
</evidence>
<dbReference type="PANTHER" id="PTHR37953:SF1">
    <property type="entry name" value="UPF0127 PROTEIN MJ1496"/>
    <property type="match status" value="1"/>
</dbReference>
<dbReference type="EMBL" id="MQWB01000001">
    <property type="protein sequence ID" value="OZC03126.1"/>
    <property type="molecule type" value="Genomic_DNA"/>
</dbReference>
<keyword evidence="2" id="KW-1185">Reference proteome</keyword>
<sequence>MTRFFSLILLASLFGCQESAPEPTPEAPSAPSIPFDIAGDLTFSRDGQPITTIAIEVADTDSLRMRGMMDRTEIPDATGMLFIFPTAAPQSFWMQNTPSALDIMYFGADSTLINVQANAVPFQTNPTYPSEGPAQFVVETPAGFARRYGLTPGVRIDWDLDTEEAPASETAP</sequence>
<dbReference type="RefSeq" id="WP_094548147.1">
    <property type="nucleotide sequence ID" value="NZ_MQWB01000001.1"/>
</dbReference>
<dbReference type="Proteomes" id="UP000216446">
    <property type="component" value="Unassembled WGS sequence"/>
</dbReference>
<organism evidence="1 2">
    <name type="scientific">Rubricoccus marinus</name>
    <dbReference type="NCBI Taxonomy" id="716817"/>
    <lineage>
        <taxon>Bacteria</taxon>
        <taxon>Pseudomonadati</taxon>
        <taxon>Rhodothermota</taxon>
        <taxon>Rhodothermia</taxon>
        <taxon>Rhodothermales</taxon>
        <taxon>Rubricoccaceae</taxon>
        <taxon>Rubricoccus</taxon>
    </lineage>
</organism>
<dbReference type="PANTHER" id="PTHR37953">
    <property type="entry name" value="UPF0127 PROTEIN MJ1496"/>
    <property type="match status" value="1"/>
</dbReference>
<dbReference type="PROSITE" id="PS51257">
    <property type="entry name" value="PROKAR_LIPOPROTEIN"/>
    <property type="match status" value="1"/>
</dbReference>
<dbReference type="OrthoDB" id="5526466at2"/>
<dbReference type="InterPro" id="IPR003795">
    <property type="entry name" value="DUF192"/>
</dbReference>
<dbReference type="InterPro" id="IPR038695">
    <property type="entry name" value="Saro_0823-like_sf"/>
</dbReference>
<gene>
    <name evidence="1" type="ORF">BSZ36_09155</name>
</gene>
<proteinExistence type="predicted"/>
<dbReference type="Pfam" id="PF02643">
    <property type="entry name" value="DUF192"/>
    <property type="match status" value="1"/>
</dbReference>
<dbReference type="Gene3D" id="2.60.120.1140">
    <property type="entry name" value="Protein of unknown function DUF192"/>
    <property type="match status" value="1"/>
</dbReference>
<dbReference type="InParanoid" id="A0A259TZL4"/>
<comment type="caution">
    <text evidence="1">The sequence shown here is derived from an EMBL/GenBank/DDBJ whole genome shotgun (WGS) entry which is preliminary data.</text>
</comment>
<evidence type="ECO:0008006" key="3">
    <source>
        <dbReference type="Google" id="ProtNLM"/>
    </source>
</evidence>
<reference evidence="1 2" key="1">
    <citation type="submission" date="2016-11" db="EMBL/GenBank/DDBJ databases">
        <title>Study of marine rhodopsin-containing bacteria.</title>
        <authorList>
            <person name="Yoshizawa S."/>
            <person name="Kumagai Y."/>
            <person name="Kogure K."/>
        </authorList>
    </citation>
    <scope>NUCLEOTIDE SEQUENCE [LARGE SCALE GENOMIC DNA]</scope>
    <source>
        <strain evidence="1 2">SG-29</strain>
    </source>
</reference>
<evidence type="ECO:0000313" key="1">
    <source>
        <dbReference type="EMBL" id="OZC03126.1"/>
    </source>
</evidence>
<name>A0A259TZL4_9BACT</name>
<protein>
    <recommendedName>
        <fullName evidence="3">DUF192 domain-containing protein</fullName>
    </recommendedName>
</protein>